<dbReference type="Pfam" id="PF23356">
    <property type="entry name" value="TPR_PEP5_VPS11"/>
    <property type="match status" value="1"/>
</dbReference>
<dbReference type="PROSITE" id="PS50089">
    <property type="entry name" value="ZF_RING_2"/>
    <property type="match status" value="1"/>
</dbReference>
<organism evidence="16 17">
    <name type="scientific">Apis cerana cerana</name>
    <name type="common">Oriental honeybee</name>
    <dbReference type="NCBI Taxonomy" id="94128"/>
    <lineage>
        <taxon>Eukaryota</taxon>
        <taxon>Metazoa</taxon>
        <taxon>Ecdysozoa</taxon>
        <taxon>Arthropoda</taxon>
        <taxon>Hexapoda</taxon>
        <taxon>Insecta</taxon>
        <taxon>Pterygota</taxon>
        <taxon>Neoptera</taxon>
        <taxon>Endopterygota</taxon>
        <taxon>Hymenoptera</taxon>
        <taxon>Apocrita</taxon>
        <taxon>Aculeata</taxon>
        <taxon>Apoidea</taxon>
        <taxon>Anthophila</taxon>
        <taxon>Apidae</taxon>
        <taxon>Apis</taxon>
    </lineage>
</organism>
<dbReference type="CDD" id="cd16688">
    <property type="entry name" value="RING-H2_Vps11"/>
    <property type="match status" value="1"/>
</dbReference>
<evidence type="ECO:0000313" key="17">
    <source>
        <dbReference type="Proteomes" id="UP000242457"/>
    </source>
</evidence>
<dbReference type="SUPFAM" id="SSF57850">
    <property type="entry name" value="RING/U-box"/>
    <property type="match status" value="1"/>
</dbReference>
<dbReference type="Pfam" id="PF23341">
    <property type="entry name" value="PEP5_VPS11_N"/>
    <property type="match status" value="1"/>
</dbReference>
<dbReference type="EMBL" id="KZ288289">
    <property type="protein sequence ID" value="PBC29268.1"/>
    <property type="molecule type" value="Genomic_DNA"/>
</dbReference>
<dbReference type="PANTHER" id="PTHR23323:SF24">
    <property type="entry name" value="VACUOLAR PROTEIN SORTING-ASSOCIATED PROTEIN 11 HOMOLOG"/>
    <property type="match status" value="1"/>
</dbReference>
<evidence type="ECO:0000256" key="10">
    <source>
        <dbReference type="ARBA" id="ARBA00023228"/>
    </source>
</evidence>
<evidence type="ECO:0000256" key="12">
    <source>
        <dbReference type="PROSITE-ProRule" id="PRU00175"/>
    </source>
</evidence>
<protein>
    <recommendedName>
        <fullName evidence="11">Vacuolar protein sorting-associated protein 11 homolog</fullName>
    </recommendedName>
</protein>
<evidence type="ECO:0000256" key="5">
    <source>
        <dbReference type="ARBA" id="ARBA00022723"/>
    </source>
</evidence>
<feature type="domain" description="RING-type" evidence="15">
    <location>
        <begin position="793"/>
        <end position="831"/>
    </location>
</feature>
<dbReference type="GO" id="GO:0030897">
    <property type="term" value="C:HOPS complex"/>
    <property type="evidence" value="ECO:0007669"/>
    <property type="project" value="TreeGrafter"/>
</dbReference>
<feature type="repeat" description="CHCR" evidence="13">
    <location>
        <begin position="552"/>
        <end position="707"/>
    </location>
</feature>
<feature type="compositionally biased region" description="Basic and acidic residues" evidence="14">
    <location>
        <begin position="1018"/>
        <end position="1038"/>
    </location>
</feature>
<name>A0A2A3EC13_APICC</name>
<evidence type="ECO:0000256" key="7">
    <source>
        <dbReference type="ARBA" id="ARBA00022833"/>
    </source>
</evidence>
<dbReference type="OrthoDB" id="26184at2759"/>
<evidence type="ECO:0000256" key="14">
    <source>
        <dbReference type="SAM" id="MobiDB-lite"/>
    </source>
</evidence>
<gene>
    <name evidence="16" type="ORF">APICC_07819</name>
</gene>
<dbReference type="Gene3D" id="2.130.10.10">
    <property type="entry name" value="YVTN repeat-like/Quinoprotein amine dehydrogenase"/>
    <property type="match status" value="1"/>
</dbReference>
<evidence type="ECO:0000313" key="16">
    <source>
        <dbReference type="EMBL" id="PBC29268.1"/>
    </source>
</evidence>
<dbReference type="PROSITE" id="PS50236">
    <property type="entry name" value="CHCR"/>
    <property type="match status" value="2"/>
</dbReference>
<dbReference type="InterPro" id="IPR024763">
    <property type="entry name" value="VPS11_C"/>
</dbReference>
<dbReference type="GO" id="GO:0007033">
    <property type="term" value="P:vacuole organization"/>
    <property type="evidence" value="ECO:0007669"/>
    <property type="project" value="TreeGrafter"/>
</dbReference>
<dbReference type="Gene3D" id="3.30.40.10">
    <property type="entry name" value="Zinc/RING finger domain, C3HC4 (zinc finger)"/>
    <property type="match status" value="1"/>
</dbReference>
<dbReference type="GO" id="GO:0048284">
    <property type="term" value="P:organelle fusion"/>
    <property type="evidence" value="ECO:0007669"/>
    <property type="project" value="TreeGrafter"/>
</dbReference>
<evidence type="ECO:0000259" key="15">
    <source>
        <dbReference type="PROSITE" id="PS50089"/>
    </source>
</evidence>
<dbReference type="PANTHER" id="PTHR23323">
    <property type="entry name" value="VACUOLAR PROTEIN SORTING-ASSOCIATED PROTEIN"/>
    <property type="match status" value="1"/>
</dbReference>
<dbReference type="Pfam" id="PF12451">
    <property type="entry name" value="VPS11_C"/>
    <property type="match status" value="1"/>
</dbReference>
<evidence type="ECO:0000256" key="13">
    <source>
        <dbReference type="PROSITE-ProRule" id="PRU01006"/>
    </source>
</evidence>
<evidence type="ECO:0000256" key="11">
    <source>
        <dbReference type="PIRNR" id="PIRNR007860"/>
    </source>
</evidence>
<dbReference type="STRING" id="94128.A0A2A3EC13"/>
<dbReference type="GO" id="GO:0006886">
    <property type="term" value="P:intracellular protein transport"/>
    <property type="evidence" value="ECO:0007669"/>
    <property type="project" value="UniProtKB-UniRule"/>
</dbReference>
<keyword evidence="17" id="KW-1185">Reference proteome</keyword>
<keyword evidence="4" id="KW-0813">Transport</keyword>
<keyword evidence="9 11" id="KW-0472">Membrane</keyword>
<evidence type="ECO:0000256" key="3">
    <source>
        <dbReference type="ARBA" id="ARBA00007070"/>
    </source>
</evidence>
<keyword evidence="5" id="KW-0479">Metal-binding</keyword>
<feature type="compositionally biased region" description="Polar residues" evidence="14">
    <location>
        <begin position="984"/>
        <end position="995"/>
    </location>
</feature>
<dbReference type="InterPro" id="IPR013083">
    <property type="entry name" value="Znf_RING/FYVE/PHD"/>
</dbReference>
<reference evidence="16 17" key="1">
    <citation type="submission" date="2014-07" db="EMBL/GenBank/DDBJ databases">
        <title>Genomic and transcriptomic analysis on Apis cerana provide comprehensive insights into honey bee biology.</title>
        <authorList>
            <person name="Diao Q."/>
            <person name="Sun L."/>
            <person name="Zheng H."/>
            <person name="Zheng H."/>
            <person name="Xu S."/>
            <person name="Wang S."/>
            <person name="Zeng Z."/>
            <person name="Hu F."/>
            <person name="Su S."/>
            <person name="Wu J."/>
        </authorList>
    </citation>
    <scope>NUCLEOTIDE SEQUENCE [LARGE SCALE GENOMIC DNA]</scope>
    <source>
        <tissue evidence="16">Pupae without intestine</tissue>
    </source>
</reference>
<evidence type="ECO:0000256" key="6">
    <source>
        <dbReference type="ARBA" id="ARBA00022771"/>
    </source>
</evidence>
<dbReference type="GO" id="GO:0030674">
    <property type="term" value="F:protein-macromolecule adaptor activity"/>
    <property type="evidence" value="ECO:0007669"/>
    <property type="project" value="TreeGrafter"/>
</dbReference>
<evidence type="ECO:0000256" key="1">
    <source>
        <dbReference type="ARBA" id="ARBA00004371"/>
    </source>
</evidence>
<keyword evidence="6 12" id="KW-0863">Zinc-finger</keyword>
<dbReference type="InterPro" id="IPR016528">
    <property type="entry name" value="VPS11"/>
</dbReference>
<feature type="region of interest" description="Disordered" evidence="14">
    <location>
        <begin position="958"/>
        <end position="1053"/>
    </location>
</feature>
<evidence type="ECO:0000256" key="4">
    <source>
        <dbReference type="ARBA" id="ARBA00022448"/>
    </source>
</evidence>
<dbReference type="AlphaFoldDB" id="A0A2A3EC13"/>
<dbReference type="GO" id="GO:0031902">
    <property type="term" value="C:late endosome membrane"/>
    <property type="evidence" value="ECO:0007669"/>
    <property type="project" value="UniProtKB-SubCell"/>
</dbReference>
<keyword evidence="10" id="KW-0458">Lysosome</keyword>
<keyword evidence="8" id="KW-0653">Protein transport</keyword>
<comment type="similarity">
    <text evidence="3 11">Belongs to the VPS11 family.</text>
</comment>
<dbReference type="GO" id="GO:0005764">
    <property type="term" value="C:lysosome"/>
    <property type="evidence" value="ECO:0007669"/>
    <property type="project" value="UniProtKB-SubCell"/>
</dbReference>
<dbReference type="Proteomes" id="UP000242457">
    <property type="component" value="Unassembled WGS sequence"/>
</dbReference>
<dbReference type="GO" id="GO:0008270">
    <property type="term" value="F:zinc ion binding"/>
    <property type="evidence" value="ECO:0007669"/>
    <property type="project" value="UniProtKB-KW"/>
</dbReference>
<dbReference type="SUPFAM" id="SSF50978">
    <property type="entry name" value="WD40 repeat-like"/>
    <property type="match status" value="1"/>
</dbReference>
<dbReference type="PIRSF" id="PIRSF007860">
    <property type="entry name" value="VPS11"/>
    <property type="match status" value="1"/>
</dbReference>
<sequence>MAFLEWRRFNFFDLKKEVDGGKVATALGDAQVIAATSGNGTLVFGDNTGNVHLVNRTYDVITFRAYDLTLTLAQQVQHSTFLFTIGEDEPGCNPTIKVWNLAKPDKQGNPTCVRISRAIPSYRGVPATALCVHTSLTLMAVGFGDGSIMLYRGDLTRERRNKIKVLKVTNVSITGLAIRSSGKQNHLFVATTNSVFLYNITVKDKEFKSSLDTMGCARKCSVLAESMQDSHFMIGRNDAIYCYTPDGRGPCYAVEGQKIMLECTIEPIPPGVDKHMITVLDIQNKFIVFSASMLSVQAVLSEWGGFFILSGDNKLYNLDEKDLQSKLALLFKKNLYDVSIRIAKNQQYDAEGLVDIFRQYGDHLYSKGDHNGAIEQYIKTIGKLEPSYVIRKFLDSQHIDNLTTYLQALHKNGQATEDHTTLLLNCYTKLNHTDKLKEFIMTKDREVDFDVEIAIKVCRQASPEDALLLAQKHGRHECYLRIQIEDKQEYKKALEYIATLEFEEAESNMKKYGNILIENVPDESTQFLKALCTNYRPSNKPLVDQETLYGDICQDVDKANPEDFIHLFLNSSERLVEFLEHLVKTHSKWSTLVYNTLVEHYLHVWSALNDDVTKVQYEQKIVRLLQNSEACYDKDQILILCYQHNFKRGLLFLYEENKLYQEILRFHLREGDNEQILATCKRFGHQDPNLWVQALWSVARSKEAPAKLLADILAYIAQERLLSPLMVIDAISTSLSCTLGDIRTYLNSVLLTEHKQTQADMELTEKYRADTQKIREQIESIKSSTIIFQGSRCSACHHQLELPSVHFMCQHSYHQHCFQSFSENENECPACLPNNKKLLDIIKAQEQSKDLHETFHSLLDRAEDPFSLVADYFGRGVFKKLMVITDNDKSLSTFEESKLNYGPGAEARIRLTEGKTTTLGKTETRRPYDNFSTITDDRLRSFPKSDLYSSSLEANISGTASDISTPRGNSRKASPIPIREARILNSTTPKSSPIQKSYIPPKTPIVPSNPFGTDDYDESKNPFSEDKDDDTNPFKDNDDTNPFNDDDDDYNKNLNPFENSIILVRGHNLNVS</sequence>
<dbReference type="InterPro" id="IPR001841">
    <property type="entry name" value="Znf_RING"/>
</dbReference>
<dbReference type="InterPro" id="IPR036322">
    <property type="entry name" value="WD40_repeat_dom_sf"/>
</dbReference>
<dbReference type="InterPro" id="IPR057307">
    <property type="entry name" value="PEP5_VPS11_N"/>
</dbReference>
<keyword evidence="7" id="KW-0862">Zinc</keyword>
<evidence type="ECO:0000256" key="2">
    <source>
        <dbReference type="ARBA" id="ARBA00004492"/>
    </source>
</evidence>
<feature type="compositionally biased region" description="Polar residues" evidence="14">
    <location>
        <begin position="958"/>
        <end position="972"/>
    </location>
</feature>
<dbReference type="GO" id="GO:0007032">
    <property type="term" value="P:endosome organization"/>
    <property type="evidence" value="ECO:0007669"/>
    <property type="project" value="TreeGrafter"/>
</dbReference>
<dbReference type="InterPro" id="IPR000547">
    <property type="entry name" value="Clathrin_H-chain/VPS_repeat"/>
</dbReference>
<accession>A0A2A3EC13</accession>
<comment type="subcellular location">
    <subcellularLocation>
        <location evidence="2">Late endosome membrane</location>
        <topology evidence="2">Peripheral membrane protein</topology>
        <orientation evidence="2">Cytoplasmic side</orientation>
    </subcellularLocation>
    <subcellularLocation>
        <location evidence="1">Lysosome</location>
    </subcellularLocation>
</comment>
<evidence type="ECO:0000256" key="9">
    <source>
        <dbReference type="ARBA" id="ARBA00023136"/>
    </source>
</evidence>
<dbReference type="InterPro" id="IPR015943">
    <property type="entry name" value="WD40/YVTN_repeat-like_dom_sf"/>
</dbReference>
<evidence type="ECO:0000256" key="8">
    <source>
        <dbReference type="ARBA" id="ARBA00022927"/>
    </source>
</evidence>
<dbReference type="FunFam" id="3.30.40.10:FF:000258">
    <property type="entry name" value="Vacuolar protein sorting-associated protein 11 homolog"/>
    <property type="match status" value="1"/>
</dbReference>
<feature type="repeat" description="CHCR" evidence="13">
    <location>
        <begin position="377"/>
        <end position="525"/>
    </location>
</feature>
<dbReference type="InterPro" id="IPR057308">
    <property type="entry name" value="CHCR_PEP5_VPS11"/>
</dbReference>
<proteinExistence type="inferred from homology"/>
<dbReference type="GO" id="GO:0006904">
    <property type="term" value="P:vesicle docking involved in exocytosis"/>
    <property type="evidence" value="ECO:0007669"/>
    <property type="project" value="TreeGrafter"/>
</dbReference>